<dbReference type="Proteomes" id="UP000007883">
    <property type="component" value="Chromosome"/>
</dbReference>
<evidence type="ECO:0000313" key="2">
    <source>
        <dbReference type="Proteomes" id="UP000007883"/>
    </source>
</evidence>
<protein>
    <submittedName>
        <fullName evidence="1">Uncharacterized protein</fullName>
    </submittedName>
</protein>
<reference evidence="1 2" key="1">
    <citation type="journal article" date="2012" name="J. Bacteriol.">
        <title>Complete genome sequence of phototrophic betaproteobacterium Rubrivivax gelatinosus IL144.</title>
        <authorList>
            <person name="Nagashima S."/>
            <person name="Kamimura A."/>
            <person name="Shimizu T."/>
            <person name="Nakamura-isaki S."/>
            <person name="Aono E."/>
            <person name="Sakamoto K."/>
            <person name="Ichikawa N."/>
            <person name="Nakazawa H."/>
            <person name="Sekine M."/>
            <person name="Yamazaki S."/>
            <person name="Fujita N."/>
            <person name="Shimada K."/>
            <person name="Hanada S."/>
            <person name="Nagashima K.V.P."/>
        </authorList>
    </citation>
    <scope>NUCLEOTIDE SEQUENCE [LARGE SCALE GENOMIC DNA]</scope>
    <source>
        <strain evidence="2">NBRC 100245 / IL144</strain>
    </source>
</reference>
<dbReference type="AlphaFoldDB" id="I0HW71"/>
<gene>
    <name evidence="1" type="ordered locus">RGE_39220</name>
</gene>
<dbReference type="RefSeq" id="WP_014430108.1">
    <property type="nucleotide sequence ID" value="NC_017075.1"/>
</dbReference>
<dbReference type="EMBL" id="AP012320">
    <property type="protein sequence ID" value="BAL97258.1"/>
    <property type="molecule type" value="Genomic_DNA"/>
</dbReference>
<name>I0HW71_RUBGI</name>
<evidence type="ECO:0000313" key="1">
    <source>
        <dbReference type="EMBL" id="BAL97258.1"/>
    </source>
</evidence>
<dbReference type="STRING" id="983917.RGE_39220"/>
<proteinExistence type="predicted"/>
<sequence>MLGLLLTMALPTAQAGGEDRSHDELGHSITTELHQRLVAAGLCPDINECRGQSRVLFVSSRNGLHFELYDVTQAEAIGAAFEVLGRRGRELPAGKRLKATFISHSKAADLRRARFSKQPVHAKIEVEGAALSASR</sequence>
<dbReference type="KEGG" id="rge:RGE_39220"/>
<accession>I0HW71</accession>
<dbReference type="HOGENOM" id="CLU_1884237_0_0_4"/>
<keyword evidence="2" id="KW-1185">Reference proteome</keyword>
<organism evidence="1 2">
    <name type="scientific">Rubrivivax gelatinosus (strain NBRC 100245 / IL144)</name>
    <dbReference type="NCBI Taxonomy" id="983917"/>
    <lineage>
        <taxon>Bacteria</taxon>
        <taxon>Pseudomonadati</taxon>
        <taxon>Pseudomonadota</taxon>
        <taxon>Betaproteobacteria</taxon>
        <taxon>Burkholderiales</taxon>
        <taxon>Sphaerotilaceae</taxon>
        <taxon>Rubrivivax</taxon>
    </lineage>
</organism>